<dbReference type="eggNOG" id="ENOG5033QXI">
    <property type="taxonomic scope" value="Bacteria"/>
</dbReference>
<dbReference type="OrthoDB" id="9151203at2"/>
<dbReference type="Gene3D" id="3.40.50.2000">
    <property type="entry name" value="Glycogen Phosphorylase B"/>
    <property type="match status" value="1"/>
</dbReference>
<dbReference type="Proteomes" id="UP000009010">
    <property type="component" value="Chromosome"/>
</dbReference>
<dbReference type="PATRIC" id="fig|745277.3.peg.1569"/>
<evidence type="ECO:0000313" key="2">
    <source>
        <dbReference type="Proteomes" id="UP000009010"/>
    </source>
</evidence>
<dbReference type="RefSeq" id="WP_015696712.1">
    <property type="nucleotide sequence ID" value="NC_016818.1"/>
</dbReference>
<dbReference type="AlphaFoldDB" id="H2ISC8"/>
<keyword evidence="2" id="KW-1185">Reference proteome</keyword>
<name>H2ISC8_RAHAC</name>
<dbReference type="EMBL" id="CP003244">
    <property type="protein sequence ID" value="AEX51508.1"/>
    <property type="molecule type" value="Genomic_DNA"/>
</dbReference>
<gene>
    <name evidence="1" type="ordered locus">Rahaq2_1633</name>
</gene>
<accession>H2ISC8</accession>
<dbReference type="KEGG" id="raq:Rahaq2_1633"/>
<reference evidence="1 2" key="1">
    <citation type="journal article" date="2012" name="J. Bacteriol.">
        <title>Complete Genome Sequence of Rahnella aquatilis CIP 78.65.</title>
        <authorList>
            <person name="Martinez R.J."/>
            <person name="Bruce D."/>
            <person name="Detter C."/>
            <person name="Goodwin L.A."/>
            <person name="Han J."/>
            <person name="Han C.S."/>
            <person name="Held B."/>
            <person name="Land M.L."/>
            <person name="Mikhailova N."/>
            <person name="Nolan M."/>
            <person name="Pennacchio L."/>
            <person name="Pitluck S."/>
            <person name="Tapia R."/>
            <person name="Woyke T."/>
            <person name="Sobecky P.A."/>
        </authorList>
    </citation>
    <scope>NUCLEOTIDE SEQUENCE [LARGE SCALE GENOMIC DNA]</scope>
    <source>
        <strain evidence="2">ATCC 33071 / DSM 4594 / JCM 1683 / NBRC 105701 / NCIMB 13365 / CIP 78.65</strain>
    </source>
</reference>
<reference evidence="2" key="2">
    <citation type="submission" date="2012-01" db="EMBL/GenBank/DDBJ databases">
        <title>Complete sequence of chromosome of Rahnella aquatilis CIP 78.65.</title>
        <authorList>
            <person name="Lucas S."/>
            <person name="Han J."/>
            <person name="Lapidus A."/>
            <person name="Cheng J.-F."/>
            <person name="Goodwin L."/>
            <person name="Pitluck S."/>
            <person name="Peters L."/>
            <person name="Ovchinnikova G."/>
            <person name="Held B."/>
            <person name="Detter J.C."/>
            <person name="Han C."/>
            <person name="Tapia R."/>
            <person name="Land M."/>
            <person name="Hauser L."/>
            <person name="Kyrpides N."/>
            <person name="Ivanova N."/>
            <person name="Pagani I."/>
            <person name="Sobecky P."/>
            <person name="Martinez R."/>
            <person name="Woyke T."/>
        </authorList>
    </citation>
    <scope>NUCLEOTIDE SEQUENCE [LARGE SCALE GENOMIC DNA]</scope>
    <source>
        <strain evidence="2">ATCC 33071 / DSM 4594 / JCM 1683 / NBRC 105701 / NCIMB 13365 / CIP 78.65</strain>
    </source>
</reference>
<sequence>MKAMINASITKLKQDASAKLIIVSYSPTGGGHTARLLNIITLALEKKSIPEDSIVIFHVPCPWEGTPRSPLVASLARKLVSQKIHVWIAESDKSIYGYLNKDTGGSDDANILQRVTHFPLRNQQNKINTSEKKQKIITNLNECVYFKNDTSENALSVISAKDLMSGVLAEFGHTVIAERTYLLTDMDPYLQKAASSAGVPGKRCLDQQNHAILLNLNDTQLNLLPKYALLSKVLGGYGEKISHIDLGGCNTLNSLCEIATRLNIYSGTPKYISRIKIADLLLTFALSKEQIDTRLNESDKPFAGVICGSGVKHGGDARNIIYVYAHKKTNIIARCVNERMLAGDPAFCELIFLFCGAGAVGNLNAMHLAYLADADGITTAGAGTVGEYAYLRKKAGCSSRLLILPIEGHNEQEKNADVISQDNVIKAFVVRTLQSEQLSDSLQRFVSGASRSREAPQTMNEFITAISNPNTYVQQAYDLLFSDASTVNFSNIQQVEQLMNQNPLLRATRKYLKLVFQSLSATNGKNSLSVSFQQGSTHTFANVKELSRTLQNPASLAQIIGLKSPGQAAEMPLLREVRQYFSGLANGDSPPAGAVAKLKEEFGEFMVTGF</sequence>
<protein>
    <submittedName>
        <fullName evidence="1">Uncharacterized protein</fullName>
    </submittedName>
</protein>
<evidence type="ECO:0000313" key="1">
    <source>
        <dbReference type="EMBL" id="AEX51508.1"/>
    </source>
</evidence>
<proteinExistence type="predicted"/>
<dbReference type="HOGENOM" id="CLU_413281_0_0_6"/>
<organism evidence="1 2">
    <name type="scientific">Rahnella aquatilis (strain ATCC 33071 / DSM 4594 / JCM 1683 / NBRC 105701 / NCIMB 13365 / CIP 78.65)</name>
    <dbReference type="NCBI Taxonomy" id="745277"/>
    <lineage>
        <taxon>Bacteria</taxon>
        <taxon>Pseudomonadati</taxon>
        <taxon>Pseudomonadota</taxon>
        <taxon>Gammaproteobacteria</taxon>
        <taxon>Enterobacterales</taxon>
        <taxon>Yersiniaceae</taxon>
        <taxon>Rahnella</taxon>
    </lineage>
</organism>